<dbReference type="InterPro" id="IPR031876">
    <property type="entry name" value="DUF4760"/>
</dbReference>
<protein>
    <submittedName>
        <fullName evidence="2">Uncharacterized protein DUF4760</fullName>
    </submittedName>
</protein>
<comment type="caution">
    <text evidence="2">The sequence shown here is derived from an EMBL/GenBank/DDBJ whole genome shotgun (WGS) entry which is preliminary data.</text>
</comment>
<feature type="transmembrane region" description="Helical" evidence="1">
    <location>
        <begin position="6"/>
        <end position="25"/>
    </location>
</feature>
<sequence>MNIDEILILRTLVVVTPYVLLYWFFYTRIRDNFFLKPRTHIQLNLIMLSLGIAFIWTVLWNFSFRGYGFTGFYLANDVGGSSGASNLLLGLLGTLAVVLGWLFNSRAQDLTSKRSHSIQTLMSSRLSEAYANHSNYAMDVYVRLKKKNGEDYIVTPQDIEECTQLERNAIFYQLNYFEFISVGVRYGDLDENLIKNTLKSIMRTNYTFFEEVIKDKQSKNPTLYEHLTALNSRWSEK</sequence>
<evidence type="ECO:0000313" key="3">
    <source>
        <dbReference type="Proteomes" id="UP000294963"/>
    </source>
</evidence>
<dbReference type="Pfam" id="PF15956">
    <property type="entry name" value="DUF4760"/>
    <property type="match status" value="1"/>
</dbReference>
<gene>
    <name evidence="2" type="ORF">EC844_12526</name>
</gene>
<organism evidence="2 3">
    <name type="scientific">Acinetobacter calcoaceticus</name>
    <dbReference type="NCBI Taxonomy" id="471"/>
    <lineage>
        <taxon>Bacteria</taxon>
        <taxon>Pseudomonadati</taxon>
        <taxon>Pseudomonadota</taxon>
        <taxon>Gammaproteobacteria</taxon>
        <taxon>Moraxellales</taxon>
        <taxon>Moraxellaceae</taxon>
        <taxon>Acinetobacter</taxon>
        <taxon>Acinetobacter calcoaceticus/baumannii complex</taxon>
    </lineage>
</organism>
<reference evidence="2 3" key="1">
    <citation type="submission" date="2019-03" db="EMBL/GenBank/DDBJ databases">
        <title>Genomic analyses of the natural microbiome of Caenorhabditis elegans.</title>
        <authorList>
            <person name="Samuel B."/>
        </authorList>
    </citation>
    <scope>NUCLEOTIDE SEQUENCE [LARGE SCALE GENOMIC DNA]</scope>
    <source>
        <strain evidence="2 3">JUb89</strain>
    </source>
</reference>
<proteinExistence type="predicted"/>
<accession>A0A4V2QZW3</accession>
<keyword evidence="1" id="KW-0812">Transmembrane</keyword>
<keyword evidence="1" id="KW-0472">Membrane</keyword>
<keyword evidence="1" id="KW-1133">Transmembrane helix</keyword>
<dbReference type="AlphaFoldDB" id="A0A4V2QZW3"/>
<dbReference type="Proteomes" id="UP000294963">
    <property type="component" value="Unassembled WGS sequence"/>
</dbReference>
<keyword evidence="3" id="KW-1185">Reference proteome</keyword>
<evidence type="ECO:0000313" key="2">
    <source>
        <dbReference type="EMBL" id="TCM62298.1"/>
    </source>
</evidence>
<feature type="transmembrane region" description="Helical" evidence="1">
    <location>
        <begin position="84"/>
        <end position="104"/>
    </location>
</feature>
<evidence type="ECO:0000256" key="1">
    <source>
        <dbReference type="SAM" id="Phobius"/>
    </source>
</evidence>
<dbReference type="OrthoDB" id="8889898at2"/>
<name>A0A4V2QZW3_ACICA</name>
<feature type="transmembrane region" description="Helical" evidence="1">
    <location>
        <begin position="45"/>
        <end position="64"/>
    </location>
</feature>
<dbReference type="EMBL" id="SLVJ01000025">
    <property type="protein sequence ID" value="TCM62298.1"/>
    <property type="molecule type" value="Genomic_DNA"/>
</dbReference>